<feature type="compositionally biased region" description="Polar residues" evidence="1">
    <location>
        <begin position="148"/>
        <end position="164"/>
    </location>
</feature>
<proteinExistence type="predicted"/>
<protein>
    <submittedName>
        <fullName evidence="2">Uncharacterized protein</fullName>
    </submittedName>
</protein>
<dbReference type="AlphaFoldDB" id="A0A504YHT6"/>
<dbReference type="EMBL" id="SUNJ01008996">
    <property type="protein sequence ID" value="TPP60774.1"/>
    <property type="molecule type" value="Genomic_DNA"/>
</dbReference>
<organism evidence="2 3">
    <name type="scientific">Fasciola gigantica</name>
    <name type="common">Giant liver fluke</name>
    <dbReference type="NCBI Taxonomy" id="46835"/>
    <lineage>
        <taxon>Eukaryota</taxon>
        <taxon>Metazoa</taxon>
        <taxon>Spiralia</taxon>
        <taxon>Lophotrochozoa</taxon>
        <taxon>Platyhelminthes</taxon>
        <taxon>Trematoda</taxon>
        <taxon>Digenea</taxon>
        <taxon>Plagiorchiida</taxon>
        <taxon>Echinostomata</taxon>
        <taxon>Echinostomatoidea</taxon>
        <taxon>Fasciolidae</taxon>
        <taxon>Fasciola</taxon>
    </lineage>
</organism>
<name>A0A504YHT6_FASGI</name>
<dbReference type="OrthoDB" id="440673at2759"/>
<evidence type="ECO:0000313" key="3">
    <source>
        <dbReference type="Proteomes" id="UP000316759"/>
    </source>
</evidence>
<reference evidence="2 3" key="1">
    <citation type="submission" date="2019-04" db="EMBL/GenBank/DDBJ databases">
        <title>Annotation for the trematode Fasciola gigantica.</title>
        <authorList>
            <person name="Choi Y.-J."/>
        </authorList>
    </citation>
    <scope>NUCLEOTIDE SEQUENCE [LARGE SCALE GENOMIC DNA]</scope>
    <source>
        <strain evidence="2">Uganda_cow_1</strain>
    </source>
</reference>
<dbReference type="Proteomes" id="UP000316759">
    <property type="component" value="Unassembled WGS sequence"/>
</dbReference>
<accession>A0A504YHT6</accession>
<dbReference type="STRING" id="46835.A0A504YHT6"/>
<keyword evidence="3" id="KW-1185">Reference proteome</keyword>
<comment type="caution">
    <text evidence="2">The sequence shown here is derived from an EMBL/GenBank/DDBJ whole genome shotgun (WGS) entry which is preliminary data.</text>
</comment>
<feature type="region of interest" description="Disordered" evidence="1">
    <location>
        <begin position="148"/>
        <end position="171"/>
    </location>
</feature>
<evidence type="ECO:0000256" key="1">
    <source>
        <dbReference type="SAM" id="MobiDB-lite"/>
    </source>
</evidence>
<gene>
    <name evidence="2" type="ORF">FGIG_09291</name>
</gene>
<sequence>MVYDLGGLGLRLAPVNDVKCKTSTTENNKSLQSQATAQSLSQLMDFIRRSGDSADERNPQRSSSKIPTSNAVLSVKIKEKTNSNAKSKIPEAPNLIEMLHKAEVDFNSKSSPDSGHTPEPNINTELQRLRSVCNITSPTAKGHNIVHTLSNGSASQPVQSNPPQRSGHHSVSRDWNNIVLYCCKEHPYNGIVIILRVIC</sequence>
<evidence type="ECO:0000313" key="2">
    <source>
        <dbReference type="EMBL" id="TPP60774.1"/>
    </source>
</evidence>